<reference evidence="10" key="1">
    <citation type="submission" date="2021-04" db="EMBL/GenBank/DDBJ databases">
        <title>Genomic insights into ecological role and evolution of a novel Thermoplasmata order Candidatus Sysuiplasmatales.</title>
        <authorList>
            <person name="Yuan Y."/>
        </authorList>
    </citation>
    <scope>NUCLEOTIDE SEQUENCE</scope>
    <source>
        <strain evidence="10">YP2-bin.285</strain>
    </source>
</reference>
<name>A0A8J7YV23_9ARCH</name>
<feature type="domain" description="Glycoside hydrolase family 42 N-terminal" evidence="8">
    <location>
        <begin position="48"/>
        <end position="414"/>
    </location>
</feature>
<evidence type="ECO:0000256" key="3">
    <source>
        <dbReference type="ARBA" id="ARBA00012756"/>
    </source>
</evidence>
<protein>
    <recommendedName>
        <fullName evidence="3">beta-galactosidase</fullName>
        <ecNumber evidence="3">3.2.1.23</ecNumber>
    </recommendedName>
</protein>
<accession>A0A8J7YV23</accession>
<evidence type="ECO:0000256" key="5">
    <source>
        <dbReference type="ARBA" id="ARBA00022801"/>
    </source>
</evidence>
<dbReference type="PANTHER" id="PTHR36447:SF2">
    <property type="entry name" value="BETA-GALACTOSIDASE YESZ"/>
    <property type="match status" value="1"/>
</dbReference>
<comment type="similarity">
    <text evidence="2">Belongs to the glycosyl hydrolase 42 family.</text>
</comment>
<evidence type="ECO:0000256" key="6">
    <source>
        <dbReference type="ARBA" id="ARBA00022833"/>
    </source>
</evidence>
<feature type="domain" description="Beta-galactosidase trimerisation" evidence="9">
    <location>
        <begin position="438"/>
        <end position="633"/>
    </location>
</feature>
<dbReference type="GO" id="GO:0004565">
    <property type="term" value="F:beta-galactosidase activity"/>
    <property type="evidence" value="ECO:0007669"/>
    <property type="project" value="UniProtKB-EC"/>
</dbReference>
<dbReference type="Pfam" id="PF02449">
    <property type="entry name" value="Glyco_hydro_42"/>
    <property type="match status" value="1"/>
</dbReference>
<dbReference type="Gene3D" id="3.40.50.880">
    <property type="match status" value="1"/>
</dbReference>
<evidence type="ECO:0000313" key="10">
    <source>
        <dbReference type="EMBL" id="MBX8632695.1"/>
    </source>
</evidence>
<sequence length="741" mass="84295">MKGDRVPQSGYRTNIEIMQRHPPESGKMSRFPIAAWYGVGRVTSSDSEDLFRRDIGNMKSLGFSFVKGWVNWRETEPEPFHYSVEYVKRLFKYSSENRMSVILQLYLEFGPDWVGRKYRDSLYESERGDRIIPQGSPGVCLDHPEARKHAERFMKKIASEVKSEKNFYGWDLWSEPHTIQWVFNQSGGQSLYCYCPSSLKRFRTWLKKRYGTVDEVNRSWHRDFGKMEDVQPPRFLVLHYAKENLDWIEFNVLKLKEDLEWRVKTVKSADKEHIITSHSDTTSLFHNPLYGNPNDWEMAKCVDMWGVSLYPKHAGRKPDPVVDGFILDGTRSASSRQHGDFWLGELQGGHGYGGLTLREPVVSADISNWMWQSIAHGVKGINIYHWYPMMWGYESSGYGLVNPDGSLTDRARKAGEIAKIVARNEKLFLEARPPEPLVGILYNIQSYAMMWVFKKDSVDLQSRSLLGLYRAFFRNNIPVDFISLDELERDELRKCRVLFAPASLLITERMAASLRKFVRNGGIFVTDSRFGWVKEDGFIDGSVPAYGMSDIIGGNEDFAFTDDTVEIEITRDTPFGLVKGDRLEGSYFGTGLSGTEKDEVFGVIRHGSRELHSLIARKVGRGMAIYTGTNIANAYETGKGRETTGRLIRGICSYAGVSPPVSLNEVEAFPVEARVLKNGREAVLIILNYSSEARSVEAAIEGIAEGSVEDLLTGRSTRISEGKLRIQLEPRKEFAGVVRRA</sequence>
<comment type="caution">
    <text evidence="10">The sequence shown here is derived from an EMBL/GenBank/DDBJ whole genome shotgun (WGS) entry which is preliminary data.</text>
</comment>
<dbReference type="Gene3D" id="3.20.20.80">
    <property type="entry name" value="Glycosidases"/>
    <property type="match status" value="1"/>
</dbReference>
<evidence type="ECO:0000256" key="7">
    <source>
        <dbReference type="ARBA" id="ARBA00023295"/>
    </source>
</evidence>
<dbReference type="GO" id="GO:0005975">
    <property type="term" value="P:carbohydrate metabolic process"/>
    <property type="evidence" value="ECO:0007669"/>
    <property type="project" value="InterPro"/>
</dbReference>
<dbReference type="Pfam" id="PF08532">
    <property type="entry name" value="Glyco_hydro_42M"/>
    <property type="match status" value="1"/>
</dbReference>
<keyword evidence="5 10" id="KW-0378">Hydrolase</keyword>
<dbReference type="EMBL" id="JAGVSJ010000053">
    <property type="protein sequence ID" value="MBX8632695.1"/>
    <property type="molecule type" value="Genomic_DNA"/>
</dbReference>
<dbReference type="Gene3D" id="2.60.40.1180">
    <property type="entry name" value="Golgi alpha-mannosidase II"/>
    <property type="match status" value="1"/>
</dbReference>
<proteinExistence type="inferred from homology"/>
<evidence type="ECO:0000313" key="11">
    <source>
        <dbReference type="Proteomes" id="UP000716004"/>
    </source>
</evidence>
<dbReference type="InterPro" id="IPR013738">
    <property type="entry name" value="Beta_galactosidase_Trimer"/>
</dbReference>
<dbReference type="SUPFAM" id="SSF52317">
    <property type="entry name" value="Class I glutamine amidotransferase-like"/>
    <property type="match status" value="1"/>
</dbReference>
<dbReference type="InterPro" id="IPR003476">
    <property type="entry name" value="Glyco_hydro_42"/>
</dbReference>
<keyword evidence="7 10" id="KW-0326">Glycosidase</keyword>
<dbReference type="SUPFAM" id="SSF51445">
    <property type="entry name" value="(Trans)glycosidases"/>
    <property type="match status" value="1"/>
</dbReference>
<evidence type="ECO:0000259" key="9">
    <source>
        <dbReference type="Pfam" id="PF08532"/>
    </source>
</evidence>
<evidence type="ECO:0000259" key="8">
    <source>
        <dbReference type="Pfam" id="PF02449"/>
    </source>
</evidence>
<evidence type="ECO:0000256" key="4">
    <source>
        <dbReference type="ARBA" id="ARBA00022723"/>
    </source>
</evidence>
<evidence type="ECO:0000256" key="1">
    <source>
        <dbReference type="ARBA" id="ARBA00001412"/>
    </source>
</evidence>
<dbReference type="InterPro" id="IPR017853">
    <property type="entry name" value="GH"/>
</dbReference>
<evidence type="ECO:0000256" key="2">
    <source>
        <dbReference type="ARBA" id="ARBA00005940"/>
    </source>
</evidence>
<dbReference type="Proteomes" id="UP000716004">
    <property type="component" value="Unassembled WGS sequence"/>
</dbReference>
<dbReference type="CDD" id="cd03143">
    <property type="entry name" value="A4_beta-galactosidase_middle_domain"/>
    <property type="match status" value="1"/>
</dbReference>
<dbReference type="InterPro" id="IPR013529">
    <property type="entry name" value="Glyco_hydro_42_N"/>
</dbReference>
<gene>
    <name evidence="10" type="ORF">J9259_09330</name>
</gene>
<dbReference type="PANTHER" id="PTHR36447">
    <property type="entry name" value="BETA-GALACTOSIDASE GANA"/>
    <property type="match status" value="1"/>
</dbReference>
<keyword evidence="6" id="KW-0862">Zinc</keyword>
<dbReference type="GO" id="GO:0009341">
    <property type="term" value="C:beta-galactosidase complex"/>
    <property type="evidence" value="ECO:0007669"/>
    <property type="project" value="InterPro"/>
</dbReference>
<dbReference type="InterPro" id="IPR029062">
    <property type="entry name" value="Class_I_gatase-like"/>
</dbReference>
<dbReference type="AlphaFoldDB" id="A0A8J7YV23"/>
<dbReference type="GO" id="GO:0046872">
    <property type="term" value="F:metal ion binding"/>
    <property type="evidence" value="ECO:0007669"/>
    <property type="project" value="UniProtKB-KW"/>
</dbReference>
<keyword evidence="4" id="KW-0479">Metal-binding</keyword>
<dbReference type="EC" id="3.2.1.23" evidence="3"/>
<comment type="catalytic activity">
    <reaction evidence="1">
        <text>Hydrolysis of terminal non-reducing beta-D-galactose residues in beta-D-galactosides.</text>
        <dbReference type="EC" id="3.2.1.23"/>
    </reaction>
</comment>
<dbReference type="InterPro" id="IPR013780">
    <property type="entry name" value="Glyco_hydro_b"/>
</dbReference>
<organism evidence="10 11">
    <name type="scientific">Candidatus Sysuiplasma superficiale</name>
    <dbReference type="NCBI Taxonomy" id="2823368"/>
    <lineage>
        <taxon>Archaea</taxon>
        <taxon>Methanobacteriati</taxon>
        <taxon>Thermoplasmatota</taxon>
        <taxon>Thermoplasmata</taxon>
        <taxon>Candidatus Sysuiplasmatales</taxon>
        <taxon>Candidatus Sysuiplasmataceae</taxon>
        <taxon>Candidatus Sysuiplasma</taxon>
    </lineage>
</organism>